<dbReference type="Proteomes" id="UP000828941">
    <property type="component" value="Chromosome 3"/>
</dbReference>
<protein>
    <submittedName>
        <fullName evidence="1">Uncharacterized protein</fullName>
    </submittedName>
</protein>
<evidence type="ECO:0000313" key="2">
    <source>
        <dbReference type="Proteomes" id="UP000828941"/>
    </source>
</evidence>
<organism evidence="1 2">
    <name type="scientific">Bauhinia variegata</name>
    <name type="common">Purple orchid tree</name>
    <name type="synonym">Phanera variegata</name>
    <dbReference type="NCBI Taxonomy" id="167791"/>
    <lineage>
        <taxon>Eukaryota</taxon>
        <taxon>Viridiplantae</taxon>
        <taxon>Streptophyta</taxon>
        <taxon>Embryophyta</taxon>
        <taxon>Tracheophyta</taxon>
        <taxon>Spermatophyta</taxon>
        <taxon>Magnoliopsida</taxon>
        <taxon>eudicotyledons</taxon>
        <taxon>Gunneridae</taxon>
        <taxon>Pentapetalae</taxon>
        <taxon>rosids</taxon>
        <taxon>fabids</taxon>
        <taxon>Fabales</taxon>
        <taxon>Fabaceae</taxon>
        <taxon>Cercidoideae</taxon>
        <taxon>Cercideae</taxon>
        <taxon>Bauhiniinae</taxon>
        <taxon>Bauhinia</taxon>
    </lineage>
</organism>
<dbReference type="EMBL" id="CM039428">
    <property type="protein sequence ID" value="KAI4351229.1"/>
    <property type="molecule type" value="Genomic_DNA"/>
</dbReference>
<comment type="caution">
    <text evidence="1">The sequence shown here is derived from an EMBL/GenBank/DDBJ whole genome shotgun (WGS) entry which is preliminary data.</text>
</comment>
<reference evidence="1 2" key="1">
    <citation type="journal article" date="2022" name="DNA Res.">
        <title>Chromosomal-level genome assembly of the orchid tree Bauhinia variegata (Leguminosae; Cercidoideae) supports the allotetraploid origin hypothesis of Bauhinia.</title>
        <authorList>
            <person name="Zhong Y."/>
            <person name="Chen Y."/>
            <person name="Zheng D."/>
            <person name="Pang J."/>
            <person name="Liu Y."/>
            <person name="Luo S."/>
            <person name="Meng S."/>
            <person name="Qian L."/>
            <person name="Wei D."/>
            <person name="Dai S."/>
            <person name="Zhou R."/>
        </authorList>
    </citation>
    <scope>NUCLEOTIDE SEQUENCE [LARGE SCALE GENOMIC DNA]</scope>
    <source>
        <strain evidence="1">BV-YZ2020</strain>
    </source>
</reference>
<sequence>MMQKLGFADQWVNTIMQGVTSVSYSVLINDKPQGIIIPKRELRQGDPLNPYLLLICAEGLSALLFEAEAHQILEGVQVSSDAPSISHLFFADVSLLSSTASITASLELNIS</sequence>
<accession>A0ACB9PTP5</accession>
<name>A0ACB9PTP5_BAUVA</name>
<proteinExistence type="predicted"/>
<keyword evidence="2" id="KW-1185">Reference proteome</keyword>
<gene>
    <name evidence="1" type="ORF">L6164_005606</name>
</gene>
<evidence type="ECO:0000313" key="1">
    <source>
        <dbReference type="EMBL" id="KAI4351229.1"/>
    </source>
</evidence>